<keyword evidence="1" id="KW-0472">Membrane</keyword>
<accession>A0AA44Z1H2</accession>
<name>A0AA44Z1H2_XANCM</name>
<proteinExistence type="predicted"/>
<evidence type="ECO:0000313" key="2">
    <source>
        <dbReference type="EMBL" id="PUE94029.1"/>
    </source>
</evidence>
<organism evidence="2 3">
    <name type="scientific">Xanthomonas campestris pv. malvacearum</name>
    <dbReference type="NCBI Taxonomy" id="86040"/>
    <lineage>
        <taxon>Bacteria</taxon>
        <taxon>Pseudomonadati</taxon>
        <taxon>Pseudomonadota</taxon>
        <taxon>Gammaproteobacteria</taxon>
        <taxon>Lysobacterales</taxon>
        <taxon>Lysobacteraceae</taxon>
        <taxon>Xanthomonas</taxon>
    </lineage>
</organism>
<comment type="caution">
    <text evidence="2">The sequence shown here is derived from an EMBL/GenBank/DDBJ whole genome shotgun (WGS) entry which is preliminary data.</text>
</comment>
<evidence type="ECO:0000256" key="1">
    <source>
        <dbReference type="SAM" id="Phobius"/>
    </source>
</evidence>
<dbReference type="AlphaFoldDB" id="A0AA44Z1H2"/>
<keyword evidence="1" id="KW-0812">Transmembrane</keyword>
<sequence>MKSIAKKAAKFTFIGLPKRLIGWDQLKANNRLITDLWRSVRTPVDTSAQAAQVREQFAKLRADECQQLVAGHVRVSRFWWGCAAACLVGALYMIANQAPLMVAVNWLAFAVLAGVFGLKRSYRAWQVETGTLFQQGAFRHFVNHERWFR</sequence>
<dbReference type="EMBL" id="PYJH01000016">
    <property type="protein sequence ID" value="PUE94029.1"/>
    <property type="molecule type" value="Genomic_DNA"/>
</dbReference>
<gene>
    <name evidence="2" type="ORF">C7T86_09805</name>
</gene>
<protein>
    <submittedName>
        <fullName evidence="2">Uncharacterized protein</fullName>
    </submittedName>
</protein>
<reference evidence="2 3" key="1">
    <citation type="submission" date="2018-03" db="EMBL/GenBank/DDBJ databases">
        <title>Sequencing of reference strains of Xanthomonas.</title>
        <authorList>
            <person name="Studholme D.J."/>
            <person name="Vicente J."/>
            <person name="Sarris P."/>
        </authorList>
    </citation>
    <scope>NUCLEOTIDE SEQUENCE [LARGE SCALE GENOMIC DNA]</scope>
    <source>
        <strain evidence="2 3">WHRI 5232</strain>
    </source>
</reference>
<feature type="transmembrane region" description="Helical" evidence="1">
    <location>
        <begin position="78"/>
        <end position="94"/>
    </location>
</feature>
<keyword evidence="1" id="KW-1133">Transmembrane helix</keyword>
<dbReference type="Proteomes" id="UP000251513">
    <property type="component" value="Unassembled WGS sequence"/>
</dbReference>
<feature type="transmembrane region" description="Helical" evidence="1">
    <location>
        <begin position="100"/>
        <end position="118"/>
    </location>
</feature>
<dbReference type="RefSeq" id="WP_005914634.1">
    <property type="nucleotide sequence ID" value="NZ_CP013004.1"/>
</dbReference>
<evidence type="ECO:0000313" key="3">
    <source>
        <dbReference type="Proteomes" id="UP000251513"/>
    </source>
</evidence>